<feature type="binding site" evidence="8">
    <location>
        <position position="293"/>
    </location>
    <ligand>
        <name>ATP</name>
        <dbReference type="ChEBI" id="CHEBI:30616"/>
    </ligand>
</feature>
<dbReference type="CDD" id="cd14003">
    <property type="entry name" value="STKc_AMPK-like"/>
    <property type="match status" value="1"/>
</dbReference>
<evidence type="ECO:0000313" key="15">
    <source>
        <dbReference type="Proteomes" id="UP000187209"/>
    </source>
</evidence>
<dbReference type="EMBL" id="MPUH01000064">
    <property type="protein sequence ID" value="OMJ92304.1"/>
    <property type="molecule type" value="Genomic_DNA"/>
</dbReference>
<dbReference type="PROSITE" id="PS00108">
    <property type="entry name" value="PROTEIN_KINASE_ST"/>
    <property type="match status" value="1"/>
</dbReference>
<dbReference type="Gene3D" id="1.10.510.10">
    <property type="entry name" value="Transferase(Phosphotransferase) domain 1"/>
    <property type="match status" value="1"/>
</dbReference>
<evidence type="ECO:0000256" key="11">
    <source>
        <dbReference type="RuleBase" id="RU000304"/>
    </source>
</evidence>
<name>A0A1R2CTG9_9CILI</name>
<keyword evidence="6 8" id="KW-0067">ATP-binding</keyword>
<dbReference type="InterPro" id="IPR008271">
    <property type="entry name" value="Ser/Thr_kinase_AS"/>
</dbReference>
<proteinExistence type="inferred from homology"/>
<protein>
    <recommendedName>
        <fullName evidence="13">Protein kinase domain-containing protein</fullName>
    </recommendedName>
</protein>
<dbReference type="PANTHER" id="PTHR24350">
    <property type="entry name" value="SERINE/THREONINE-PROTEIN KINASE IAL-RELATED"/>
    <property type="match status" value="1"/>
</dbReference>
<evidence type="ECO:0000256" key="9">
    <source>
        <dbReference type="PIRSR" id="PIRSR630616-3"/>
    </source>
</evidence>
<evidence type="ECO:0000313" key="14">
    <source>
        <dbReference type="EMBL" id="OMJ92304.1"/>
    </source>
</evidence>
<evidence type="ECO:0000256" key="8">
    <source>
        <dbReference type="PIRSR" id="PIRSR630616-2"/>
    </source>
</evidence>
<feature type="binding site" evidence="8 10">
    <location>
        <position position="179"/>
    </location>
    <ligand>
        <name>ATP</name>
        <dbReference type="ChEBI" id="CHEBI:30616"/>
    </ligand>
</feature>
<dbReference type="PROSITE" id="PS00107">
    <property type="entry name" value="PROTEIN_KINASE_ATP"/>
    <property type="match status" value="1"/>
</dbReference>
<evidence type="ECO:0000256" key="6">
    <source>
        <dbReference type="ARBA" id="ARBA00022840"/>
    </source>
</evidence>
<feature type="domain" description="Protein kinase" evidence="13">
    <location>
        <begin position="150"/>
        <end position="404"/>
    </location>
</feature>
<dbReference type="PROSITE" id="PS50011">
    <property type="entry name" value="PROTEIN_KINASE_DOM"/>
    <property type="match status" value="1"/>
</dbReference>
<evidence type="ECO:0000256" key="3">
    <source>
        <dbReference type="ARBA" id="ARBA00022679"/>
    </source>
</evidence>
<keyword evidence="2 11" id="KW-0723">Serine/threonine-protein kinase</keyword>
<dbReference type="FunFam" id="1.10.510.10:FF:000571">
    <property type="entry name" value="Maternal embryonic leucine zipper kinase"/>
    <property type="match status" value="1"/>
</dbReference>
<dbReference type="Pfam" id="PF00069">
    <property type="entry name" value="Pkinase"/>
    <property type="match status" value="1"/>
</dbReference>
<organism evidence="14 15">
    <name type="scientific">Stentor coeruleus</name>
    <dbReference type="NCBI Taxonomy" id="5963"/>
    <lineage>
        <taxon>Eukaryota</taxon>
        <taxon>Sar</taxon>
        <taxon>Alveolata</taxon>
        <taxon>Ciliophora</taxon>
        <taxon>Postciliodesmatophora</taxon>
        <taxon>Heterotrichea</taxon>
        <taxon>Heterotrichida</taxon>
        <taxon>Stentoridae</taxon>
        <taxon>Stentor</taxon>
    </lineage>
</organism>
<evidence type="ECO:0000259" key="13">
    <source>
        <dbReference type="PROSITE" id="PS50011"/>
    </source>
</evidence>
<dbReference type="InterPro" id="IPR011009">
    <property type="entry name" value="Kinase-like_dom_sf"/>
</dbReference>
<evidence type="ECO:0000256" key="5">
    <source>
        <dbReference type="ARBA" id="ARBA00022777"/>
    </source>
</evidence>
<dbReference type="OrthoDB" id="6513151at2759"/>
<keyword evidence="4 8" id="KW-0547">Nucleotide-binding</keyword>
<keyword evidence="3" id="KW-0808">Transferase</keyword>
<keyword evidence="5" id="KW-0418">Kinase</keyword>
<evidence type="ECO:0000256" key="10">
    <source>
        <dbReference type="PROSITE-ProRule" id="PRU10141"/>
    </source>
</evidence>
<feature type="region of interest" description="Disordered" evidence="12">
    <location>
        <begin position="79"/>
        <end position="101"/>
    </location>
</feature>
<feature type="region of interest" description="Disordered" evidence="12">
    <location>
        <begin position="419"/>
        <end position="441"/>
    </location>
</feature>
<evidence type="ECO:0000256" key="4">
    <source>
        <dbReference type="ARBA" id="ARBA00022741"/>
    </source>
</evidence>
<evidence type="ECO:0000256" key="12">
    <source>
        <dbReference type="SAM" id="MobiDB-lite"/>
    </source>
</evidence>
<dbReference type="SMART" id="SM00220">
    <property type="entry name" value="S_TKc"/>
    <property type="match status" value="1"/>
</dbReference>
<feature type="binding site" evidence="8">
    <location>
        <begin position="279"/>
        <end position="280"/>
    </location>
    <ligand>
        <name>ATP</name>
        <dbReference type="ChEBI" id="CHEBI:30616"/>
    </ligand>
</feature>
<feature type="cross-link" description="Glycyl lysine isopeptide (Lys-Gly) (interchain with G-Cter in SUMO2)" evidence="9">
    <location>
        <position position="277"/>
    </location>
</feature>
<evidence type="ECO:0000256" key="2">
    <source>
        <dbReference type="ARBA" id="ARBA00022527"/>
    </source>
</evidence>
<dbReference type="AlphaFoldDB" id="A0A1R2CTG9"/>
<gene>
    <name evidence="14" type="ORF">SteCoe_4966</name>
</gene>
<dbReference type="InterPro" id="IPR000719">
    <property type="entry name" value="Prot_kinase_dom"/>
</dbReference>
<feature type="compositionally biased region" description="Basic and acidic residues" evidence="12">
    <location>
        <begin position="432"/>
        <end position="441"/>
    </location>
</feature>
<keyword evidence="15" id="KW-1185">Reference proteome</keyword>
<comment type="similarity">
    <text evidence="11">Belongs to the protein kinase superfamily.</text>
</comment>
<evidence type="ECO:0000256" key="7">
    <source>
        <dbReference type="PIRSR" id="PIRSR630616-1"/>
    </source>
</evidence>
<reference evidence="14 15" key="1">
    <citation type="submission" date="2016-11" db="EMBL/GenBank/DDBJ databases">
        <title>The macronuclear genome of Stentor coeruleus: a giant cell with tiny introns.</title>
        <authorList>
            <person name="Slabodnick M."/>
            <person name="Ruby J.G."/>
            <person name="Reiff S.B."/>
            <person name="Swart E.C."/>
            <person name="Gosai S."/>
            <person name="Prabakaran S."/>
            <person name="Witkowska E."/>
            <person name="Larue G.E."/>
            <person name="Fisher S."/>
            <person name="Freeman R.M."/>
            <person name="Gunawardena J."/>
            <person name="Chu W."/>
            <person name="Stover N.A."/>
            <person name="Gregory B.D."/>
            <person name="Nowacki M."/>
            <person name="Derisi J."/>
            <person name="Roy S.W."/>
            <person name="Marshall W.F."/>
            <person name="Sood P."/>
        </authorList>
    </citation>
    <scope>NUCLEOTIDE SEQUENCE [LARGE SCALE GENOMIC DNA]</scope>
    <source>
        <strain evidence="14">WM001</strain>
    </source>
</reference>
<comment type="caution">
    <text evidence="14">The sequence shown here is derived from an EMBL/GenBank/DDBJ whole genome shotgun (WGS) entry which is preliminary data.</text>
</comment>
<dbReference type="SUPFAM" id="SSF56112">
    <property type="entry name" value="Protein kinase-like (PK-like)"/>
    <property type="match status" value="1"/>
</dbReference>
<dbReference type="GO" id="GO:0004674">
    <property type="term" value="F:protein serine/threonine kinase activity"/>
    <property type="evidence" value="ECO:0007669"/>
    <property type="project" value="UniProtKB-KW"/>
</dbReference>
<accession>A0A1R2CTG9</accession>
<dbReference type="FunFam" id="3.30.200.20:FF:000042">
    <property type="entry name" value="Aurora kinase A"/>
    <property type="match status" value="1"/>
</dbReference>
<dbReference type="GO" id="GO:0005524">
    <property type="term" value="F:ATP binding"/>
    <property type="evidence" value="ECO:0007669"/>
    <property type="project" value="UniProtKB-UniRule"/>
</dbReference>
<dbReference type="InterPro" id="IPR017441">
    <property type="entry name" value="Protein_kinase_ATP_BS"/>
</dbReference>
<evidence type="ECO:0000256" key="1">
    <source>
        <dbReference type="ARBA" id="ARBA00011245"/>
    </source>
</evidence>
<sequence length="441" mass="49974">MEERKTISSTPKIFVKVPIRSKSNVQSATPQSIKTPSKISLTYNTWLTRFNIQPKVEMIKGISELPSSPSEKFIDTITKRNSPSSDIRSRAYSKPSTKNTTLTLSPVKKLNKPLTKPENVSRVPSQIINKPQIKGQNNPASNRQDPLNDYIIGNTIGSGSYGTVKYGIHKSTQRKVAIKIYDKAKFSDIARQKSVQNEIKILSKIEHANIVRLYQSVDMPKYLYIVLEFVSGCSLSTMMKRKINRRMEEFEANKLFRELLLALDYLHNKSVTHRDVKLENTLVDQSGVVKLIDFGFATCFPNDKKAKIFCGTPSYMAPEIVSKKEYYGPPVDIWAAGVLLYALITGNFPFRANSDKDLYKQISRGHYVVPEYVSIAAKHFIAKMLCVDPNKRPRAGELLKDPWFRASSAFSITTTFPHRAEAEDDDQNEPVEFIKPEHSLD</sequence>
<dbReference type="Proteomes" id="UP000187209">
    <property type="component" value="Unassembled WGS sequence"/>
</dbReference>
<dbReference type="InterPro" id="IPR030616">
    <property type="entry name" value="Aur-like"/>
</dbReference>
<feature type="active site" description="Proton acceptor" evidence="7">
    <location>
        <position position="275"/>
    </location>
</feature>
<comment type="subunit">
    <text evidence="1">Monomer.</text>
</comment>